<proteinExistence type="predicted"/>
<evidence type="ECO:0000313" key="2">
    <source>
        <dbReference type="Proteomes" id="UP001057279"/>
    </source>
</evidence>
<comment type="caution">
    <text evidence="1">The sequence shown here is derived from an EMBL/GenBank/DDBJ whole genome shotgun (WGS) entry which is preliminary data.</text>
</comment>
<reference evidence="1" key="1">
    <citation type="submission" date="2022-03" db="EMBL/GenBank/DDBJ databases">
        <title>Genomic analyses of argali, domestic sheep and their hybrids provide insights into chromosomal evolution, heterosis and genetic basis of agronomic traits.</title>
        <authorList>
            <person name="Li M."/>
        </authorList>
    </citation>
    <scope>NUCLEOTIDE SEQUENCE</scope>
    <source>
        <strain evidence="1">F1 hybrid</strain>
    </source>
</reference>
<dbReference type="EMBL" id="CM043026">
    <property type="protein sequence ID" value="KAI4589482.1"/>
    <property type="molecule type" value="Genomic_DNA"/>
</dbReference>
<gene>
    <name evidence="1" type="ORF">MJG53_000531</name>
</gene>
<keyword evidence="2" id="KW-1185">Reference proteome</keyword>
<accession>A0ACB9VIA7</accession>
<name>A0ACB9VIA7_9CETA</name>
<feature type="non-terminal residue" evidence="1">
    <location>
        <position position="1"/>
    </location>
</feature>
<sequence length="649" mass="70220">LKVKNAVDQCSSELKAFKETWSSRSGKQEWGVLLTRAPGGSLYISPRCISGIRVRVRDCETLDYVWGLFPLSASLVQRLPQGRGPADMGCRLNKLEKRDDRRPGNIYSTLKRPQVETKIDVSYEYRFLEFTTLSAAELPRASAVRLASLRDLPTQLLELYQQGFSLAALHPFVQPTSEREKTPLEHIFRAILIKKTDRSQNADLHNEGYILELDCCSSLDHLTDQKILPEFIKKIQEAASRGLKFVGVVPQYRCPGSPVGSCPPADDRDETQEPGRHGAAEELGAADAAAGTDGSPEPGQGPRGGTPAAQQPGSSPGEGDGAESPARGTPEGPDADPLSEGPGEPLAAKMEIFALFNKPKSPQKRRQYYPVTVPLRVSKNGPTVSGLDANWLEHMSDHFRKGGVLVNAVSSLGLVHDSLHDLTDGVFIFEAVSTEDSRATQGYDAIVVEQWTVLDGVEVQTDYVPLLNSLAAYGWQLTCVLPTPVVRTTREGTVSTKQVVFLQRPCLPQKVKKKESKFQWRFSRDEMRNRPRKSRGKLRARSKRQAEESEKNPEDQLPRAGDAEGRVPGQEDWASAEGAAPSQAEGPAEKPRPDGQPCVEGEAVQNGPSGPSPAPAGASAGLPGPEPGEDVGARASAGLAPGPVAAECP</sequence>
<evidence type="ECO:0000313" key="1">
    <source>
        <dbReference type="EMBL" id="KAI4589482.1"/>
    </source>
</evidence>
<protein>
    <submittedName>
        <fullName evidence="1">Uncharacterized protein</fullName>
    </submittedName>
</protein>
<organism evidence="1 2">
    <name type="scientific">Ovis ammon polii x Ovis aries</name>
    <dbReference type="NCBI Taxonomy" id="2918886"/>
    <lineage>
        <taxon>Eukaryota</taxon>
        <taxon>Metazoa</taxon>
        <taxon>Chordata</taxon>
        <taxon>Craniata</taxon>
        <taxon>Vertebrata</taxon>
        <taxon>Euteleostomi</taxon>
        <taxon>Mammalia</taxon>
        <taxon>Eutheria</taxon>
        <taxon>Laurasiatheria</taxon>
        <taxon>Artiodactyla</taxon>
        <taxon>Ruminantia</taxon>
        <taxon>Pecora</taxon>
        <taxon>Bovidae</taxon>
        <taxon>Caprinae</taxon>
        <taxon>Ovis</taxon>
    </lineage>
</organism>
<dbReference type="Proteomes" id="UP001057279">
    <property type="component" value="Linkage Group LG01"/>
</dbReference>